<dbReference type="EMBL" id="BPLQ01008057">
    <property type="protein sequence ID" value="GIY34347.1"/>
    <property type="molecule type" value="Genomic_DNA"/>
</dbReference>
<sequence>MFSADRHESQRHGHLLISFFSMTSSVLFFPRRDRQGRSHGPGAEEGPGSARLPQQEQGGEGGPGDPVGHGQRQRGGQDPGPVLLRFGEAVRPGCAGHRTEAPHPHQQRRHHR</sequence>
<proteinExistence type="predicted"/>
<comment type="caution">
    <text evidence="3">The sequence shown here is derived from an EMBL/GenBank/DDBJ whole genome shotgun (WGS) entry which is preliminary data.</text>
</comment>
<gene>
    <name evidence="3" type="ORF">CDAR_35181</name>
</gene>
<reference evidence="3 4" key="1">
    <citation type="submission" date="2021-06" db="EMBL/GenBank/DDBJ databases">
        <title>Caerostris darwini draft genome.</title>
        <authorList>
            <person name="Kono N."/>
            <person name="Arakawa K."/>
        </authorList>
    </citation>
    <scope>NUCLEOTIDE SEQUENCE [LARGE SCALE GENOMIC DNA]</scope>
</reference>
<evidence type="ECO:0000313" key="4">
    <source>
        <dbReference type="Proteomes" id="UP001054837"/>
    </source>
</evidence>
<feature type="compositionally biased region" description="Gly residues" evidence="1">
    <location>
        <begin position="58"/>
        <end position="67"/>
    </location>
</feature>
<keyword evidence="2" id="KW-0472">Membrane</keyword>
<dbReference type="AlphaFoldDB" id="A0AAV4SP62"/>
<dbReference type="Proteomes" id="UP001054837">
    <property type="component" value="Unassembled WGS sequence"/>
</dbReference>
<keyword evidence="2" id="KW-1133">Transmembrane helix</keyword>
<organism evidence="3 4">
    <name type="scientific">Caerostris darwini</name>
    <dbReference type="NCBI Taxonomy" id="1538125"/>
    <lineage>
        <taxon>Eukaryota</taxon>
        <taxon>Metazoa</taxon>
        <taxon>Ecdysozoa</taxon>
        <taxon>Arthropoda</taxon>
        <taxon>Chelicerata</taxon>
        <taxon>Arachnida</taxon>
        <taxon>Araneae</taxon>
        <taxon>Araneomorphae</taxon>
        <taxon>Entelegynae</taxon>
        <taxon>Araneoidea</taxon>
        <taxon>Araneidae</taxon>
        <taxon>Caerostris</taxon>
    </lineage>
</organism>
<evidence type="ECO:0000256" key="2">
    <source>
        <dbReference type="SAM" id="Phobius"/>
    </source>
</evidence>
<feature type="transmembrane region" description="Helical" evidence="2">
    <location>
        <begin position="12"/>
        <end position="29"/>
    </location>
</feature>
<evidence type="ECO:0000313" key="3">
    <source>
        <dbReference type="EMBL" id="GIY34347.1"/>
    </source>
</evidence>
<keyword evidence="2" id="KW-0812">Transmembrane</keyword>
<protein>
    <submittedName>
        <fullName evidence="3">Uncharacterized protein</fullName>
    </submittedName>
</protein>
<feature type="region of interest" description="Disordered" evidence="1">
    <location>
        <begin position="31"/>
        <end position="112"/>
    </location>
</feature>
<name>A0AAV4SP62_9ARAC</name>
<evidence type="ECO:0000256" key="1">
    <source>
        <dbReference type="SAM" id="MobiDB-lite"/>
    </source>
</evidence>
<keyword evidence="4" id="KW-1185">Reference proteome</keyword>
<accession>A0AAV4SP62</accession>